<dbReference type="EMBL" id="JAZGQO010000015">
    <property type="protein sequence ID" value="KAK6168888.1"/>
    <property type="molecule type" value="Genomic_DNA"/>
</dbReference>
<dbReference type="InterPro" id="IPR018520">
    <property type="entry name" value="UPP_synth-like_CS"/>
</dbReference>
<evidence type="ECO:0000256" key="7">
    <source>
        <dbReference type="ARBA" id="ARBA00022842"/>
    </source>
</evidence>
<comment type="catalytic activity">
    <reaction evidence="9">
        <text>n isopentenyl diphosphate + (2E,6E)-farnesyl diphosphate = a di-trans,poly-cis-polyprenyl diphosphate + n diphosphate</text>
        <dbReference type="Rhea" id="RHEA:53008"/>
        <dbReference type="Rhea" id="RHEA-COMP:19494"/>
        <dbReference type="ChEBI" id="CHEBI:33019"/>
        <dbReference type="ChEBI" id="CHEBI:128769"/>
        <dbReference type="ChEBI" id="CHEBI:136960"/>
        <dbReference type="ChEBI" id="CHEBI:175763"/>
        <dbReference type="EC" id="2.5.1.87"/>
    </reaction>
</comment>
<name>A0AAN8J128_PATCE</name>
<accession>A0AAN8J128</accession>
<comment type="cofactor">
    <cofactor evidence="1">
        <name>Mg(2+)</name>
        <dbReference type="ChEBI" id="CHEBI:18420"/>
    </cofactor>
</comment>
<organism evidence="13 14">
    <name type="scientific">Patella caerulea</name>
    <name type="common">Rayed Mediterranean limpet</name>
    <dbReference type="NCBI Taxonomy" id="87958"/>
    <lineage>
        <taxon>Eukaryota</taxon>
        <taxon>Metazoa</taxon>
        <taxon>Spiralia</taxon>
        <taxon>Lophotrochozoa</taxon>
        <taxon>Mollusca</taxon>
        <taxon>Gastropoda</taxon>
        <taxon>Patellogastropoda</taxon>
        <taxon>Patelloidea</taxon>
        <taxon>Patellidae</taxon>
        <taxon>Patella</taxon>
    </lineage>
</organism>
<dbReference type="GO" id="GO:0045547">
    <property type="term" value="F:ditrans,polycis-polyprenyl diphosphate synthase [(2E,6E)-farnesyl diphosphate specific] activity"/>
    <property type="evidence" value="ECO:0007669"/>
    <property type="project" value="UniProtKB-EC"/>
</dbReference>
<comment type="pathway">
    <text evidence="3">Protein modification; protein glycosylation.</text>
</comment>
<gene>
    <name evidence="13" type="ORF">SNE40_020051</name>
</gene>
<sequence length="343" mass="39895">MSWFPERNNQTWLQKMCAGILKAGPIPKHVAFIMDGNRRFATKNSMDRAQGHLQGFNKLAETLEWCLDLGISEVTVYAFSIENFKRSKDEVDCLMELARQKFSKLLHEKEMIEKHGICIRVLGQLTLLPQDIQETIAEAVCFTKHNTRAILNVCFAYTARDDICTSMREMTNGVKQGIIKQSDINEELLEKCLYTSQCRKVDLLIRTSGEVRLSDFLLWESAYTCLAFVKVLWPEFSIWHLYAAVLHYQRNSQAVEVARQNNQIERERLQRESDHKCILEELEEQMQIKGDKSRDTSNIQSKVAQYAKIRNHRVQCFVDGLNRRRAQYFEKLTCNHSNQSSES</sequence>
<evidence type="ECO:0000256" key="11">
    <source>
        <dbReference type="ARBA" id="ARBA00064670"/>
    </source>
</evidence>
<keyword evidence="5 12" id="KW-0808">Transferase</keyword>
<dbReference type="Proteomes" id="UP001347796">
    <property type="component" value="Unassembled WGS sequence"/>
</dbReference>
<dbReference type="GO" id="GO:1904423">
    <property type="term" value="C:dehydrodolichyl diphosphate synthase complex"/>
    <property type="evidence" value="ECO:0007669"/>
    <property type="project" value="TreeGrafter"/>
</dbReference>
<keyword evidence="7" id="KW-0460">Magnesium</keyword>
<keyword evidence="14" id="KW-1185">Reference proteome</keyword>
<evidence type="ECO:0000313" key="13">
    <source>
        <dbReference type="EMBL" id="KAK6168888.1"/>
    </source>
</evidence>
<evidence type="ECO:0000256" key="6">
    <source>
        <dbReference type="ARBA" id="ARBA00022824"/>
    </source>
</evidence>
<dbReference type="GO" id="GO:0005789">
    <property type="term" value="C:endoplasmic reticulum membrane"/>
    <property type="evidence" value="ECO:0007669"/>
    <property type="project" value="UniProtKB-SubCell"/>
</dbReference>
<proteinExistence type="inferred from homology"/>
<comment type="caution">
    <text evidence="13">The sequence shown here is derived from an EMBL/GenBank/DDBJ whole genome shotgun (WGS) entry which is preliminary data.</text>
</comment>
<dbReference type="GO" id="GO:0016094">
    <property type="term" value="P:polyprenol biosynthetic process"/>
    <property type="evidence" value="ECO:0007669"/>
    <property type="project" value="TreeGrafter"/>
</dbReference>
<dbReference type="Gene3D" id="3.40.1180.10">
    <property type="entry name" value="Decaprenyl diphosphate synthase-like"/>
    <property type="match status" value="1"/>
</dbReference>
<dbReference type="InterPro" id="IPR001441">
    <property type="entry name" value="UPP_synth-like"/>
</dbReference>
<keyword evidence="6" id="KW-0256">Endoplasmic reticulum</keyword>
<dbReference type="CDD" id="cd00475">
    <property type="entry name" value="Cis_IPPS"/>
    <property type="match status" value="1"/>
</dbReference>
<protein>
    <recommendedName>
        <fullName evidence="12">Alkyl transferase</fullName>
        <ecNumber evidence="12">2.5.1.-</ecNumber>
    </recommendedName>
</protein>
<evidence type="ECO:0000256" key="9">
    <source>
        <dbReference type="ARBA" id="ARBA00047353"/>
    </source>
</evidence>
<comment type="subcellular location">
    <subcellularLocation>
        <location evidence="2">Endoplasmic reticulum membrane</location>
        <topology evidence="2">Peripheral membrane protein</topology>
    </subcellularLocation>
</comment>
<evidence type="ECO:0000256" key="2">
    <source>
        <dbReference type="ARBA" id="ARBA00004406"/>
    </source>
</evidence>
<reference evidence="13 14" key="1">
    <citation type="submission" date="2024-01" db="EMBL/GenBank/DDBJ databases">
        <title>The genome of the rayed Mediterranean limpet Patella caerulea (Linnaeus, 1758).</title>
        <authorList>
            <person name="Anh-Thu Weber A."/>
            <person name="Halstead-Nussloch G."/>
        </authorList>
    </citation>
    <scope>NUCLEOTIDE SEQUENCE [LARGE SCALE GENOMIC DNA]</scope>
    <source>
        <strain evidence="13">AATW-2023a</strain>
        <tissue evidence="13">Whole specimen</tissue>
    </source>
</reference>
<dbReference type="Pfam" id="PF01255">
    <property type="entry name" value="Prenyltransf"/>
    <property type="match status" value="1"/>
</dbReference>
<dbReference type="PANTHER" id="PTHR10291">
    <property type="entry name" value="DEHYDRODOLICHYL DIPHOSPHATE SYNTHASE FAMILY MEMBER"/>
    <property type="match status" value="1"/>
</dbReference>
<evidence type="ECO:0000256" key="10">
    <source>
        <dbReference type="ARBA" id="ARBA00058504"/>
    </source>
</evidence>
<evidence type="ECO:0000256" key="3">
    <source>
        <dbReference type="ARBA" id="ARBA00004922"/>
    </source>
</evidence>
<dbReference type="EC" id="2.5.1.-" evidence="12"/>
<dbReference type="HAMAP" id="MF_01139">
    <property type="entry name" value="ISPT"/>
    <property type="match status" value="1"/>
</dbReference>
<evidence type="ECO:0000256" key="8">
    <source>
        <dbReference type="ARBA" id="ARBA00023136"/>
    </source>
</evidence>
<dbReference type="PROSITE" id="PS01066">
    <property type="entry name" value="UPP_SYNTHASE"/>
    <property type="match status" value="1"/>
</dbReference>
<dbReference type="InterPro" id="IPR036424">
    <property type="entry name" value="UPP_synth-like_sf"/>
</dbReference>
<evidence type="ECO:0000256" key="12">
    <source>
        <dbReference type="RuleBase" id="RU363018"/>
    </source>
</evidence>
<evidence type="ECO:0000256" key="1">
    <source>
        <dbReference type="ARBA" id="ARBA00001946"/>
    </source>
</evidence>
<comment type="function">
    <text evidence="10">With NUS1, forms the dehydrodolichyl diphosphate synthase (DDS) complex, an essential component of the dolichol monophosphate (Dol-P) biosynthetic machinery. Adds multiple copies of isopentenyl pyrophosphate (IPP) to farnesyl pyrophosphate (FPP) to produce dehydrodolichyl diphosphate (Dedol-PP), a precursor of dolichol which is utilized as a sugar carrier in protein glycosylation in the endoplasmic reticulum (ER).</text>
</comment>
<evidence type="ECO:0000313" key="14">
    <source>
        <dbReference type="Proteomes" id="UP001347796"/>
    </source>
</evidence>
<evidence type="ECO:0000256" key="4">
    <source>
        <dbReference type="ARBA" id="ARBA00005432"/>
    </source>
</evidence>
<dbReference type="AlphaFoldDB" id="A0AAN8J128"/>
<dbReference type="NCBIfam" id="TIGR00055">
    <property type="entry name" value="uppS"/>
    <property type="match status" value="1"/>
</dbReference>
<comment type="subunit">
    <text evidence="11">Forms an active dehydrodolichyl diphosphate synthase complex with NUS1.</text>
</comment>
<dbReference type="SUPFAM" id="SSF64005">
    <property type="entry name" value="Undecaprenyl diphosphate synthase"/>
    <property type="match status" value="1"/>
</dbReference>
<dbReference type="FunFam" id="3.40.1180.10:FF:000002">
    <property type="entry name" value="Alkyl transferase"/>
    <property type="match status" value="1"/>
</dbReference>
<comment type="similarity">
    <text evidence="4 12">Belongs to the UPP synthase family.</text>
</comment>
<dbReference type="PANTHER" id="PTHR10291:SF43">
    <property type="entry name" value="DEHYDRODOLICHYL DIPHOSPHATE SYNTHASE COMPLEX SUBUNIT DHDDS"/>
    <property type="match status" value="1"/>
</dbReference>
<evidence type="ECO:0000256" key="5">
    <source>
        <dbReference type="ARBA" id="ARBA00022679"/>
    </source>
</evidence>
<keyword evidence="8" id="KW-0472">Membrane</keyword>